<reference evidence="1 2" key="1">
    <citation type="submission" date="2018-03" db="EMBL/GenBank/DDBJ databases">
        <title>Draft genome of Nitrosomonas supralitoralis APG5.</title>
        <authorList>
            <person name="Urakawa H."/>
            <person name="Lopez J.V."/>
        </authorList>
    </citation>
    <scope>NUCLEOTIDE SEQUENCE [LARGE SCALE GENOMIC DNA]</scope>
    <source>
        <strain evidence="1 2">APG5</strain>
    </source>
</reference>
<evidence type="ECO:0000313" key="2">
    <source>
        <dbReference type="Proteomes" id="UP000241912"/>
    </source>
</evidence>
<evidence type="ECO:0000313" key="1">
    <source>
        <dbReference type="EMBL" id="PSJ16896.1"/>
    </source>
</evidence>
<dbReference type="OrthoDB" id="3684942at2"/>
<accession>A0A2P7NTV1</accession>
<dbReference type="AlphaFoldDB" id="A0A2P7NTV1"/>
<name>A0A2P7NTV1_9PROT</name>
<comment type="caution">
    <text evidence="1">The sequence shown here is derived from an EMBL/GenBank/DDBJ whole genome shotgun (WGS) entry which is preliminary data.</text>
</comment>
<organism evidence="1 2">
    <name type="scientific">Nitrosomonas supralitoralis</name>
    <dbReference type="NCBI Taxonomy" id="2116706"/>
    <lineage>
        <taxon>Bacteria</taxon>
        <taxon>Pseudomonadati</taxon>
        <taxon>Pseudomonadota</taxon>
        <taxon>Betaproteobacteria</taxon>
        <taxon>Nitrosomonadales</taxon>
        <taxon>Nitrosomonadaceae</taxon>
        <taxon>Nitrosomonas</taxon>
    </lineage>
</organism>
<gene>
    <name evidence="1" type="ORF">C7H79_11070</name>
</gene>
<sequence>MSEQGRAPTVKQACDFIDICHDPEYKELCIKKWGEWFGDNLEIAIRRELEARKNTKGKK</sequence>
<dbReference type="EMBL" id="PXXU01000033">
    <property type="protein sequence ID" value="PSJ16896.1"/>
    <property type="molecule type" value="Genomic_DNA"/>
</dbReference>
<keyword evidence="2" id="KW-1185">Reference proteome</keyword>
<dbReference type="RefSeq" id="WP_106707332.1">
    <property type="nucleotide sequence ID" value="NZ_PXXU01000033.1"/>
</dbReference>
<protein>
    <submittedName>
        <fullName evidence="1">Uncharacterized protein</fullName>
    </submittedName>
</protein>
<dbReference type="Proteomes" id="UP000241912">
    <property type="component" value="Unassembled WGS sequence"/>
</dbReference>
<proteinExistence type="predicted"/>